<reference evidence="2" key="1">
    <citation type="journal article" date="2019" name="Int. J. Syst. Evol. Microbiol.">
        <title>The Global Catalogue of Microorganisms (GCM) 10K type strain sequencing project: providing services to taxonomists for standard genome sequencing and annotation.</title>
        <authorList>
            <consortium name="The Broad Institute Genomics Platform"/>
            <consortium name="The Broad Institute Genome Sequencing Center for Infectious Disease"/>
            <person name="Wu L."/>
            <person name="Ma J."/>
        </authorList>
    </citation>
    <scope>NUCLEOTIDE SEQUENCE [LARGE SCALE GENOMIC DNA]</scope>
    <source>
        <strain evidence="2">CGMCC 4.7393</strain>
    </source>
</reference>
<keyword evidence="2" id="KW-1185">Reference proteome</keyword>
<evidence type="ECO:0000313" key="1">
    <source>
        <dbReference type="EMBL" id="MFC6996908.1"/>
    </source>
</evidence>
<accession>A0ABW2DKU1</accession>
<organism evidence="1 2">
    <name type="scientific">Rufibacter roseus</name>
    <dbReference type="NCBI Taxonomy" id="1567108"/>
    <lineage>
        <taxon>Bacteria</taxon>
        <taxon>Pseudomonadati</taxon>
        <taxon>Bacteroidota</taxon>
        <taxon>Cytophagia</taxon>
        <taxon>Cytophagales</taxon>
        <taxon>Hymenobacteraceae</taxon>
        <taxon>Rufibacter</taxon>
    </lineage>
</organism>
<dbReference type="RefSeq" id="WP_066622849.1">
    <property type="nucleotide sequence ID" value="NZ_JBHSYQ010000003.1"/>
</dbReference>
<dbReference type="EMBL" id="JBHSYQ010000003">
    <property type="protein sequence ID" value="MFC6996908.1"/>
    <property type="molecule type" value="Genomic_DNA"/>
</dbReference>
<gene>
    <name evidence="1" type="ORF">ACFQHR_04690</name>
</gene>
<protein>
    <submittedName>
        <fullName evidence="1">Uncharacterized protein</fullName>
    </submittedName>
</protein>
<evidence type="ECO:0000313" key="2">
    <source>
        <dbReference type="Proteomes" id="UP001596405"/>
    </source>
</evidence>
<name>A0ABW2DKU1_9BACT</name>
<proteinExistence type="predicted"/>
<sequence>MLYTLKRTDEYNSMAKQVINYVEKSGYEDVKADFSGYDSPAALTMVSQGITLTPDFTAKRGDSKYYFELVVKTNDDKENSTLVSKWKALESIAKMKGGSLNLFVPHGSYKFATSLLKDYNIEADLIKMSDL</sequence>
<dbReference type="Proteomes" id="UP001596405">
    <property type="component" value="Unassembled WGS sequence"/>
</dbReference>
<comment type="caution">
    <text evidence="1">The sequence shown here is derived from an EMBL/GenBank/DDBJ whole genome shotgun (WGS) entry which is preliminary data.</text>
</comment>